<accession>A0ACB8SZX2</accession>
<evidence type="ECO:0000313" key="2">
    <source>
        <dbReference type="Proteomes" id="UP000814140"/>
    </source>
</evidence>
<reference evidence="1" key="1">
    <citation type="submission" date="2021-03" db="EMBL/GenBank/DDBJ databases">
        <authorList>
            <consortium name="DOE Joint Genome Institute"/>
            <person name="Ahrendt S."/>
            <person name="Looney B.P."/>
            <person name="Miyauchi S."/>
            <person name="Morin E."/>
            <person name="Drula E."/>
            <person name="Courty P.E."/>
            <person name="Chicoki N."/>
            <person name="Fauchery L."/>
            <person name="Kohler A."/>
            <person name="Kuo A."/>
            <person name="Labutti K."/>
            <person name="Pangilinan J."/>
            <person name="Lipzen A."/>
            <person name="Riley R."/>
            <person name="Andreopoulos W."/>
            <person name="He G."/>
            <person name="Johnson J."/>
            <person name="Barry K.W."/>
            <person name="Grigoriev I.V."/>
            <person name="Nagy L."/>
            <person name="Hibbett D."/>
            <person name="Henrissat B."/>
            <person name="Matheny P.B."/>
            <person name="Labbe J."/>
            <person name="Martin F."/>
        </authorList>
    </citation>
    <scope>NUCLEOTIDE SEQUENCE</scope>
    <source>
        <strain evidence="1">HHB10654</strain>
    </source>
</reference>
<dbReference type="Proteomes" id="UP000814140">
    <property type="component" value="Unassembled WGS sequence"/>
</dbReference>
<evidence type="ECO:0000313" key="1">
    <source>
        <dbReference type="EMBL" id="KAI0061788.1"/>
    </source>
</evidence>
<dbReference type="EMBL" id="MU277210">
    <property type="protein sequence ID" value="KAI0061788.1"/>
    <property type="molecule type" value="Genomic_DNA"/>
</dbReference>
<reference evidence="1" key="2">
    <citation type="journal article" date="2022" name="New Phytol.">
        <title>Evolutionary transition to the ectomycorrhizal habit in the genomes of a hyperdiverse lineage of mushroom-forming fungi.</title>
        <authorList>
            <person name="Looney B."/>
            <person name="Miyauchi S."/>
            <person name="Morin E."/>
            <person name="Drula E."/>
            <person name="Courty P.E."/>
            <person name="Kohler A."/>
            <person name="Kuo A."/>
            <person name="LaButti K."/>
            <person name="Pangilinan J."/>
            <person name="Lipzen A."/>
            <person name="Riley R."/>
            <person name="Andreopoulos W."/>
            <person name="He G."/>
            <person name="Johnson J."/>
            <person name="Nolan M."/>
            <person name="Tritt A."/>
            <person name="Barry K.W."/>
            <person name="Grigoriev I.V."/>
            <person name="Nagy L.G."/>
            <person name="Hibbett D."/>
            <person name="Henrissat B."/>
            <person name="Matheny P.B."/>
            <person name="Labbe J."/>
            <person name="Martin F.M."/>
        </authorList>
    </citation>
    <scope>NUCLEOTIDE SEQUENCE</scope>
    <source>
        <strain evidence="1">HHB10654</strain>
    </source>
</reference>
<keyword evidence="2" id="KW-1185">Reference proteome</keyword>
<proteinExistence type="predicted"/>
<comment type="caution">
    <text evidence="1">The sequence shown here is derived from an EMBL/GenBank/DDBJ whole genome shotgun (WGS) entry which is preliminary data.</text>
</comment>
<gene>
    <name evidence="1" type="ORF">BV25DRAFT_1826049</name>
</gene>
<sequence length="119" mass="13493">MPPEGSNDRSQIELEAVLVRAHGHEQGARCQLGGLAVQENGRNCTTRRSGGQCSSTESRPYATKHDCVRNAPEVRLPTHPPGWQAATIRYLLSSIDRPMVDIFVWDLDQQRWMRKDMHQ</sequence>
<name>A0ACB8SZX2_9AGAM</name>
<protein>
    <submittedName>
        <fullName evidence="1">Uncharacterized protein</fullName>
    </submittedName>
</protein>
<organism evidence="1 2">
    <name type="scientific">Artomyces pyxidatus</name>
    <dbReference type="NCBI Taxonomy" id="48021"/>
    <lineage>
        <taxon>Eukaryota</taxon>
        <taxon>Fungi</taxon>
        <taxon>Dikarya</taxon>
        <taxon>Basidiomycota</taxon>
        <taxon>Agaricomycotina</taxon>
        <taxon>Agaricomycetes</taxon>
        <taxon>Russulales</taxon>
        <taxon>Auriscalpiaceae</taxon>
        <taxon>Artomyces</taxon>
    </lineage>
</organism>